<dbReference type="SMART" id="SM00382">
    <property type="entry name" value="AAA"/>
    <property type="match status" value="1"/>
</dbReference>
<evidence type="ECO:0000256" key="5">
    <source>
        <dbReference type="ARBA" id="ARBA00023125"/>
    </source>
</evidence>
<dbReference type="Proteomes" id="UP001161405">
    <property type="component" value="Unassembled WGS sequence"/>
</dbReference>
<dbReference type="EMBL" id="BSNI01000002">
    <property type="protein sequence ID" value="GLQ17311.1"/>
    <property type="molecule type" value="Genomic_DNA"/>
</dbReference>
<keyword evidence="12" id="KW-1185">Reference proteome</keyword>
<keyword evidence="4" id="KW-0805">Transcription regulation</keyword>
<dbReference type="Pfam" id="PF00072">
    <property type="entry name" value="Response_reg"/>
    <property type="match status" value="1"/>
</dbReference>
<protein>
    <submittedName>
        <fullName evidence="11">Transcriptional regulator</fullName>
    </submittedName>
</protein>
<dbReference type="InterPro" id="IPR002078">
    <property type="entry name" value="Sigma_54_int"/>
</dbReference>
<dbReference type="PRINTS" id="PR01590">
    <property type="entry name" value="HTHFIS"/>
</dbReference>
<evidence type="ECO:0000256" key="6">
    <source>
        <dbReference type="ARBA" id="ARBA00023159"/>
    </source>
</evidence>
<dbReference type="PROSITE" id="PS50045">
    <property type="entry name" value="SIGMA54_INTERACT_4"/>
    <property type="match status" value="1"/>
</dbReference>
<dbReference type="PROSITE" id="PS00688">
    <property type="entry name" value="SIGMA54_INTERACT_3"/>
    <property type="match status" value="1"/>
</dbReference>
<dbReference type="InterPro" id="IPR058031">
    <property type="entry name" value="AAA_lid_NorR"/>
</dbReference>
<dbReference type="PROSITE" id="PS00676">
    <property type="entry name" value="SIGMA54_INTERACT_2"/>
    <property type="match status" value="1"/>
</dbReference>
<organism evidence="11 12">
    <name type="scientific">Maritalea porphyrae</name>
    <dbReference type="NCBI Taxonomy" id="880732"/>
    <lineage>
        <taxon>Bacteria</taxon>
        <taxon>Pseudomonadati</taxon>
        <taxon>Pseudomonadota</taxon>
        <taxon>Alphaproteobacteria</taxon>
        <taxon>Hyphomicrobiales</taxon>
        <taxon>Devosiaceae</taxon>
        <taxon>Maritalea</taxon>
    </lineage>
</organism>
<dbReference type="InterPro" id="IPR001789">
    <property type="entry name" value="Sig_transdc_resp-reg_receiver"/>
</dbReference>
<dbReference type="InterPro" id="IPR003593">
    <property type="entry name" value="AAA+_ATPase"/>
</dbReference>
<evidence type="ECO:0000256" key="4">
    <source>
        <dbReference type="ARBA" id="ARBA00023015"/>
    </source>
</evidence>
<dbReference type="Pfam" id="PF00158">
    <property type="entry name" value="Sigma54_activat"/>
    <property type="match status" value="1"/>
</dbReference>
<dbReference type="InterPro" id="IPR025662">
    <property type="entry name" value="Sigma_54_int_dom_ATP-bd_1"/>
</dbReference>
<keyword evidence="2" id="KW-0067">ATP-binding</keyword>
<dbReference type="InterPro" id="IPR002197">
    <property type="entry name" value="HTH_Fis"/>
</dbReference>
<dbReference type="SUPFAM" id="SSF52540">
    <property type="entry name" value="P-loop containing nucleoside triphosphate hydrolases"/>
    <property type="match status" value="1"/>
</dbReference>
<dbReference type="Pfam" id="PF25601">
    <property type="entry name" value="AAA_lid_14"/>
    <property type="match status" value="1"/>
</dbReference>
<dbReference type="Gene3D" id="3.40.50.300">
    <property type="entry name" value="P-loop containing nucleotide triphosphate hydrolases"/>
    <property type="match status" value="1"/>
</dbReference>
<keyword evidence="8" id="KW-0597">Phosphoprotein</keyword>
<dbReference type="InterPro" id="IPR025944">
    <property type="entry name" value="Sigma_54_int_dom_CS"/>
</dbReference>
<dbReference type="RefSeq" id="WP_284363354.1">
    <property type="nucleotide sequence ID" value="NZ_BSNI01000002.1"/>
</dbReference>
<feature type="modified residue" description="4-aspartylphosphate" evidence="8">
    <location>
        <position position="56"/>
    </location>
</feature>
<keyword evidence="5" id="KW-0238">DNA-binding</keyword>
<dbReference type="CDD" id="cd00009">
    <property type="entry name" value="AAA"/>
    <property type="match status" value="1"/>
</dbReference>
<keyword evidence="3" id="KW-0902">Two-component regulatory system</keyword>
<evidence type="ECO:0000256" key="2">
    <source>
        <dbReference type="ARBA" id="ARBA00022840"/>
    </source>
</evidence>
<reference evidence="11" key="1">
    <citation type="journal article" date="2014" name="Int. J. Syst. Evol. Microbiol.">
        <title>Complete genome of a new Firmicutes species belonging to the dominant human colonic microbiota ('Ruminococcus bicirculans') reveals two chromosomes and a selective capacity to utilize plant glucans.</title>
        <authorList>
            <consortium name="NISC Comparative Sequencing Program"/>
            <person name="Wegmann U."/>
            <person name="Louis P."/>
            <person name="Goesmann A."/>
            <person name="Henrissat B."/>
            <person name="Duncan S.H."/>
            <person name="Flint H.J."/>
        </authorList>
    </citation>
    <scope>NUCLEOTIDE SEQUENCE</scope>
    <source>
        <strain evidence="11">NBRC 107169</strain>
    </source>
</reference>
<reference evidence="11" key="2">
    <citation type="submission" date="2023-01" db="EMBL/GenBank/DDBJ databases">
        <title>Draft genome sequence of Maritalea porphyrae strain NBRC 107169.</title>
        <authorList>
            <person name="Sun Q."/>
            <person name="Mori K."/>
        </authorList>
    </citation>
    <scope>NUCLEOTIDE SEQUENCE</scope>
    <source>
        <strain evidence="11">NBRC 107169</strain>
    </source>
</reference>
<gene>
    <name evidence="11" type="primary">mifR</name>
    <name evidence="11" type="ORF">GCM10007879_15600</name>
</gene>
<dbReference type="SMART" id="SM00448">
    <property type="entry name" value="REC"/>
    <property type="match status" value="1"/>
</dbReference>
<evidence type="ECO:0000313" key="11">
    <source>
        <dbReference type="EMBL" id="GLQ17311.1"/>
    </source>
</evidence>
<dbReference type="InterPro" id="IPR027417">
    <property type="entry name" value="P-loop_NTPase"/>
</dbReference>
<dbReference type="InterPro" id="IPR009057">
    <property type="entry name" value="Homeodomain-like_sf"/>
</dbReference>
<keyword evidence="7" id="KW-0804">Transcription</keyword>
<dbReference type="Gene3D" id="1.10.10.60">
    <property type="entry name" value="Homeodomain-like"/>
    <property type="match status" value="1"/>
</dbReference>
<evidence type="ECO:0000256" key="3">
    <source>
        <dbReference type="ARBA" id="ARBA00023012"/>
    </source>
</evidence>
<dbReference type="InterPro" id="IPR025943">
    <property type="entry name" value="Sigma_54_int_dom_ATP-bd_2"/>
</dbReference>
<dbReference type="SUPFAM" id="SSF46689">
    <property type="entry name" value="Homeodomain-like"/>
    <property type="match status" value="1"/>
</dbReference>
<comment type="caution">
    <text evidence="11">The sequence shown here is derived from an EMBL/GenBank/DDBJ whole genome shotgun (WGS) entry which is preliminary data.</text>
</comment>
<dbReference type="Gene3D" id="3.40.50.2300">
    <property type="match status" value="1"/>
</dbReference>
<accession>A0ABQ5UQF0</accession>
<name>A0ABQ5UQF0_9HYPH</name>
<evidence type="ECO:0000256" key="7">
    <source>
        <dbReference type="ARBA" id="ARBA00023163"/>
    </source>
</evidence>
<evidence type="ECO:0000256" key="1">
    <source>
        <dbReference type="ARBA" id="ARBA00022741"/>
    </source>
</evidence>
<evidence type="ECO:0000256" key="8">
    <source>
        <dbReference type="PROSITE-ProRule" id="PRU00169"/>
    </source>
</evidence>
<evidence type="ECO:0000313" key="12">
    <source>
        <dbReference type="Proteomes" id="UP001161405"/>
    </source>
</evidence>
<dbReference type="SUPFAM" id="SSF52172">
    <property type="entry name" value="CheY-like"/>
    <property type="match status" value="1"/>
</dbReference>
<feature type="domain" description="Response regulatory" evidence="10">
    <location>
        <begin position="7"/>
        <end position="121"/>
    </location>
</feature>
<dbReference type="PANTHER" id="PTHR32071:SF29">
    <property type="entry name" value="PHOSPHOGLYCERATE TRANSPORT SYSTEM TRANSCRIPTIONAL REGULATORY PROTEIN PGTA"/>
    <property type="match status" value="1"/>
</dbReference>
<dbReference type="Gene3D" id="1.10.8.60">
    <property type="match status" value="1"/>
</dbReference>
<proteinExistence type="predicted"/>
<sequence>MSANLQTVVLVDDDLDLLEEIAENLELAGNNVETYSDPVVAKNSIEKDLNIVVISDVRMPKMDGHALLDAVREIDPDIPFIMITGHGQVAQATAAMKAGAYDFLEKPIDPNQLAAVVGRALEKRSLHLQNKKLKALLNSDQLEAQIIGNSEPAKQLRQQVATLASLEVDLIIKGETGSGKDLVARCLHENSARKPHPFVAVNCGALPANLVDSAFFGHERGAFTGADTSHIGYFEAADGGTLFLDELESMPMPFQAILLRVLETREVTRLGGAKSKKLNFRVVAAVKGELSALVAAQRLRADLMYRLNVASIELAPLKQRKPDIELLFCRFAEAAAAFHNRPMPTISDQLRRKLLAYEWPGNIRELKNTAERFVIGLPLAFANNGDGNTISATGLEEAIDAFEKQKIEEALKQTAGAIGEAASLLDIPRKKLYLRMRKYGISKHFSS</sequence>
<evidence type="ECO:0000259" key="10">
    <source>
        <dbReference type="PROSITE" id="PS50110"/>
    </source>
</evidence>
<keyword evidence="1" id="KW-0547">Nucleotide-binding</keyword>
<dbReference type="PROSITE" id="PS50110">
    <property type="entry name" value="RESPONSE_REGULATORY"/>
    <property type="match status" value="1"/>
</dbReference>
<keyword evidence="6" id="KW-0010">Activator</keyword>
<feature type="domain" description="Sigma-54 factor interaction" evidence="9">
    <location>
        <begin position="146"/>
        <end position="375"/>
    </location>
</feature>
<dbReference type="PROSITE" id="PS00675">
    <property type="entry name" value="SIGMA54_INTERACT_1"/>
    <property type="match status" value="1"/>
</dbReference>
<dbReference type="InterPro" id="IPR011006">
    <property type="entry name" value="CheY-like_superfamily"/>
</dbReference>
<evidence type="ECO:0000259" key="9">
    <source>
        <dbReference type="PROSITE" id="PS50045"/>
    </source>
</evidence>
<dbReference type="PANTHER" id="PTHR32071">
    <property type="entry name" value="TRANSCRIPTIONAL REGULATORY PROTEIN"/>
    <property type="match status" value="1"/>
</dbReference>